<keyword evidence="3" id="KW-0472">Membrane</keyword>
<dbReference type="InterPro" id="IPR027417">
    <property type="entry name" value="P-loop_NTPase"/>
</dbReference>
<dbReference type="GO" id="GO:0004140">
    <property type="term" value="F:dephospho-CoA kinase activity"/>
    <property type="evidence" value="ECO:0007669"/>
    <property type="project" value="InterPro"/>
</dbReference>
<dbReference type="NCBIfam" id="TIGR00152">
    <property type="entry name" value="dephospho-CoA kinase"/>
    <property type="match status" value="1"/>
</dbReference>
<dbReference type="EMBL" id="UYYF01004284">
    <property type="protein sequence ID" value="VDN01411.1"/>
    <property type="molecule type" value="Genomic_DNA"/>
</dbReference>
<evidence type="ECO:0000313" key="6">
    <source>
        <dbReference type="Proteomes" id="UP000276776"/>
    </source>
</evidence>
<keyword evidence="3" id="KW-0812">Transmembrane</keyword>
<dbReference type="SUPFAM" id="SSF52540">
    <property type="entry name" value="P-loop containing nucleoside triphosphate hydrolases"/>
    <property type="match status" value="1"/>
</dbReference>
<keyword evidence="1" id="KW-0547">Nucleotide-binding</keyword>
<dbReference type="PANTHER" id="PTHR10695">
    <property type="entry name" value="DEPHOSPHO-COA KINASE-RELATED"/>
    <property type="match status" value="1"/>
</dbReference>
<keyword evidence="3" id="KW-1133">Transmembrane helix</keyword>
<dbReference type="GO" id="GO:0015937">
    <property type="term" value="P:coenzyme A biosynthetic process"/>
    <property type="evidence" value="ECO:0007669"/>
    <property type="project" value="InterPro"/>
</dbReference>
<proteinExistence type="inferred from homology"/>
<organism evidence="7">
    <name type="scientific">Thelazia callipaeda</name>
    <name type="common">Oriental eyeworm</name>
    <name type="synonym">Parasitic nematode</name>
    <dbReference type="NCBI Taxonomy" id="103827"/>
    <lineage>
        <taxon>Eukaryota</taxon>
        <taxon>Metazoa</taxon>
        <taxon>Ecdysozoa</taxon>
        <taxon>Nematoda</taxon>
        <taxon>Chromadorea</taxon>
        <taxon>Rhabditida</taxon>
        <taxon>Spirurina</taxon>
        <taxon>Spiruromorpha</taxon>
        <taxon>Thelazioidea</taxon>
        <taxon>Thelaziidae</taxon>
        <taxon>Thelazia</taxon>
    </lineage>
</organism>
<protein>
    <submittedName>
        <fullName evidence="7">Dephospho-CoA kinase domain-containing protein</fullName>
    </submittedName>
</protein>
<dbReference type="InterPro" id="IPR001977">
    <property type="entry name" value="Depp_CoAkinase"/>
</dbReference>
<evidence type="ECO:0000256" key="2">
    <source>
        <dbReference type="ARBA" id="ARBA00022840"/>
    </source>
</evidence>
<keyword evidence="6" id="KW-1185">Reference proteome</keyword>
<feature type="signal peptide" evidence="4">
    <location>
        <begin position="1"/>
        <end position="19"/>
    </location>
</feature>
<dbReference type="AlphaFoldDB" id="A0A0N5CVJ3"/>
<gene>
    <name evidence="5" type="ORF">TCLT_LOCUS4319</name>
</gene>
<dbReference type="OMA" id="CQMDIEQ"/>
<dbReference type="STRING" id="103827.A0A0N5CVJ3"/>
<evidence type="ECO:0000313" key="5">
    <source>
        <dbReference type="EMBL" id="VDN01411.1"/>
    </source>
</evidence>
<keyword evidence="4" id="KW-0732">Signal</keyword>
<evidence type="ECO:0000256" key="4">
    <source>
        <dbReference type="SAM" id="SignalP"/>
    </source>
</evidence>
<dbReference type="OrthoDB" id="247245at2759"/>
<dbReference type="WBParaSite" id="TCLT_0000433001-mRNA-1">
    <property type="protein sequence ID" value="TCLT_0000433001-mRNA-1"/>
    <property type="gene ID" value="TCLT_0000433001"/>
</dbReference>
<feature type="chain" id="PRO_5043126399" evidence="4">
    <location>
        <begin position="20"/>
        <end position="233"/>
    </location>
</feature>
<evidence type="ECO:0000256" key="1">
    <source>
        <dbReference type="ARBA" id="ARBA00022741"/>
    </source>
</evidence>
<dbReference type="Gene3D" id="3.40.50.300">
    <property type="entry name" value="P-loop containing nucleotide triphosphate hydrolases"/>
    <property type="match status" value="1"/>
</dbReference>
<dbReference type="GO" id="GO:0005524">
    <property type="term" value="F:ATP binding"/>
    <property type="evidence" value="ECO:0007669"/>
    <property type="project" value="UniProtKB-KW"/>
</dbReference>
<sequence length="233" mass="26683">MTSLYVAVMYLVGLTGGIATGKSTVSEIFMEKGIPVIDADCIAREVVTPGSRAYKKLRKHFGDEYFDSISGELLRKKFGDLVFDNEEVRSTVNSITHPEIFRTIVRRILYHFIRGDNFVVIGLPLLFEAGYANFMQKIVVVDCIEGVQLVRLIKRDHISLKAARKRIRAQIPMSVKRRWASYIVENSGSLEKTREQVLDLILHLQASKLHLLIRFGMLFIFMFLLTLSLMILW</sequence>
<dbReference type="PROSITE" id="PS51219">
    <property type="entry name" value="DPCK"/>
    <property type="match status" value="1"/>
</dbReference>
<dbReference type="Proteomes" id="UP000276776">
    <property type="component" value="Unassembled WGS sequence"/>
</dbReference>
<dbReference type="Pfam" id="PF01121">
    <property type="entry name" value="CoaE"/>
    <property type="match status" value="1"/>
</dbReference>
<dbReference type="HAMAP" id="MF_00376">
    <property type="entry name" value="Dephospho_CoA_kinase"/>
    <property type="match status" value="1"/>
</dbReference>
<accession>A0A0N5CVJ3</accession>
<dbReference type="CDD" id="cd02022">
    <property type="entry name" value="DPCK"/>
    <property type="match status" value="1"/>
</dbReference>
<name>A0A0N5CVJ3_THECL</name>
<evidence type="ECO:0000256" key="3">
    <source>
        <dbReference type="SAM" id="Phobius"/>
    </source>
</evidence>
<reference evidence="7" key="1">
    <citation type="submission" date="2017-02" db="UniProtKB">
        <authorList>
            <consortium name="WormBaseParasite"/>
        </authorList>
    </citation>
    <scope>IDENTIFICATION</scope>
</reference>
<reference evidence="5 6" key="2">
    <citation type="submission" date="2018-11" db="EMBL/GenBank/DDBJ databases">
        <authorList>
            <consortium name="Pathogen Informatics"/>
        </authorList>
    </citation>
    <scope>NUCLEOTIDE SEQUENCE [LARGE SCALE GENOMIC DNA]</scope>
</reference>
<feature type="transmembrane region" description="Helical" evidence="3">
    <location>
        <begin position="211"/>
        <end position="232"/>
    </location>
</feature>
<evidence type="ECO:0000313" key="7">
    <source>
        <dbReference type="WBParaSite" id="TCLT_0000433001-mRNA-1"/>
    </source>
</evidence>
<dbReference type="PANTHER" id="PTHR10695:SF46">
    <property type="entry name" value="BIFUNCTIONAL COENZYME A SYNTHASE-RELATED"/>
    <property type="match status" value="1"/>
</dbReference>
<keyword evidence="2" id="KW-0067">ATP-binding</keyword>